<dbReference type="GO" id="GO:0016747">
    <property type="term" value="F:acyltransferase activity, transferring groups other than amino-acyl groups"/>
    <property type="evidence" value="ECO:0007669"/>
    <property type="project" value="InterPro"/>
</dbReference>
<dbReference type="PROSITE" id="PS51186">
    <property type="entry name" value="GNAT"/>
    <property type="match status" value="1"/>
</dbReference>
<protein>
    <submittedName>
        <fullName evidence="2">Acetyltransferase (GNAT) family</fullName>
    </submittedName>
</protein>
<evidence type="ECO:0000313" key="3">
    <source>
        <dbReference type="Proteomes" id="UP000262142"/>
    </source>
</evidence>
<dbReference type="AlphaFoldDB" id="A0A383U4D6"/>
<keyword evidence="2" id="KW-0808">Transferase</keyword>
<gene>
    <name evidence="2" type="ORF">SAMEA104719789_01604</name>
</gene>
<reference evidence="2 3" key="1">
    <citation type="submission" date="2018-09" db="EMBL/GenBank/DDBJ databases">
        <authorList>
            <consortium name="Pathogen Informatics"/>
        </authorList>
    </citation>
    <scope>NUCLEOTIDE SEQUENCE [LARGE SCALE GENOMIC DNA]</scope>
    <source>
        <strain evidence="2 3">OH-22767</strain>
    </source>
</reference>
<evidence type="ECO:0000313" key="2">
    <source>
        <dbReference type="EMBL" id="SZD74146.1"/>
    </source>
</evidence>
<feature type="domain" description="N-acetyltransferase" evidence="1">
    <location>
        <begin position="16"/>
        <end position="166"/>
    </location>
</feature>
<dbReference type="Gene3D" id="3.40.630.30">
    <property type="match status" value="1"/>
</dbReference>
<dbReference type="CDD" id="cd04301">
    <property type="entry name" value="NAT_SF"/>
    <property type="match status" value="1"/>
</dbReference>
<organism evidence="2 3">
    <name type="scientific">Candidatus Ornithobacterium hominis</name>
    <dbReference type="NCBI Taxonomy" id="2497989"/>
    <lineage>
        <taxon>Bacteria</taxon>
        <taxon>Pseudomonadati</taxon>
        <taxon>Bacteroidota</taxon>
        <taxon>Flavobacteriia</taxon>
        <taxon>Flavobacteriales</taxon>
        <taxon>Weeksellaceae</taxon>
        <taxon>Ornithobacterium</taxon>
    </lineage>
</organism>
<dbReference type="InterPro" id="IPR016181">
    <property type="entry name" value="Acyl_CoA_acyltransferase"/>
</dbReference>
<dbReference type="SUPFAM" id="SSF55729">
    <property type="entry name" value="Acyl-CoA N-acyltransferases (Nat)"/>
    <property type="match status" value="1"/>
</dbReference>
<evidence type="ECO:0000259" key="1">
    <source>
        <dbReference type="PROSITE" id="PS51186"/>
    </source>
</evidence>
<proteinExistence type="predicted"/>
<dbReference type="OrthoDB" id="9789603at2"/>
<dbReference type="EMBL" id="UNSC01000007">
    <property type="protein sequence ID" value="SZD74146.1"/>
    <property type="molecule type" value="Genomic_DNA"/>
</dbReference>
<dbReference type="Pfam" id="PF00583">
    <property type="entry name" value="Acetyltransf_1"/>
    <property type="match status" value="1"/>
</dbReference>
<keyword evidence="3" id="KW-1185">Reference proteome</keyword>
<accession>A0A383U4D6</accession>
<dbReference type="RefSeq" id="WP_119058501.1">
    <property type="nucleotide sequence ID" value="NZ_UNSC01000007.1"/>
</dbReference>
<dbReference type="Proteomes" id="UP000262142">
    <property type="component" value="Unassembled WGS sequence"/>
</dbReference>
<name>A0A383U4D6_9FLAO</name>
<sequence length="166" mass="19303">MKQLEISVVTDINAIAHTVEYVKSVRKTLFPMLNHEHIPADLQDFESTYIKNPKGIFLQAKLGNQLIGTVGMMEFNYRFPLLDIPDNAVEVTRLFVEPEFRKMGIATNLINRLKLYAIKKGIDYLYLHTHHFLPGATDFWSKQNFTFIEVTIENNVETLHFGYEMH</sequence>
<dbReference type="InterPro" id="IPR000182">
    <property type="entry name" value="GNAT_dom"/>
</dbReference>